<gene>
    <name evidence="1" type="ORF">MKS88_000932</name>
</gene>
<evidence type="ECO:0000313" key="1">
    <source>
        <dbReference type="EMBL" id="KAI4840697.1"/>
    </source>
</evidence>
<dbReference type="Proteomes" id="UP001056978">
    <property type="component" value="Chromosome 3"/>
</dbReference>
<name>A0ACB9YE41_PLABR</name>
<protein>
    <submittedName>
        <fullName evidence="1">Uncharacterized protein</fullName>
    </submittedName>
</protein>
<comment type="caution">
    <text evidence="1">The sequence shown here is derived from an EMBL/GenBank/DDBJ whole genome shotgun (WGS) entry which is preliminary data.</text>
</comment>
<sequence>MRWGKNEKECNTFPILLNNVILYVHINYRQIGNIFDYYINKMQGNWKEKLNKCFYNNKCIIYETLTSTNSFYCADNKHIYNILLYLYNYMDDLYARTMPRYNIIYSDIKVERNEDLLFYINESRIRGVHLLNYLFNVCEEQIRKKSFLYLDNLLQNFKALKNLCILCCLENCEEMSTKEKCLSELKPCKKNIYLYNYIKYVKSKVKVASLIYYFYKKNEKAAKLKHSKKLSKSEIYIKLNRSSNAFFLNEVNLLHCVDYNFLTKLKNCVVRNGLHKREEYMNINFVLFYTIVKRVYLYLSGYNKLEGVKKCYRLITYNECRIRILLYVFILLFRCVQHGKVEANKFIKLILLLYQKLKYLKNEKKKFFANIKYILNKVVQDVYIRLFIFFKKYACDEVRLIKFRNNINKRNKNDNEGIDNIYMDDTKLHKRGTCDTQTGTRNVVVKNEKNNKQMNQANIRRTCKGHVKSVYTNKVRGKNLTNGSTYNEEGSFHNRYNYPYLTFPFPNVNNFAHNGLMKILDKQLSLPNYRKGVLGKNKTKELFIFNLLSQYEKKFKKNSSPMFLMNNTSFCKLSKDRIKRSCSNFEQYFFQLMLDDAHEYIYKNIVDRRNNYLNMFIYNRYKNEFSKNSVYNLIFYLELNALFKKIYVWDYSQKIYASTCRGKIDAHSYSRKSHVRSCSPFLDKKLRNIVIDKKMLILFFHYIVFYYDKYKRNELNKYIFMNSQNMDFLILYNCLNMCVVYSNTPEKGAMLLKFVKGKIKTMKGGSGICNGAGRNNRRSSGRRSSAFFDFLLNFINGVLVLINIKKTETNSESKRGEGTKKNHWGFPTKKRNNAIKENKSILLSKYLLLKSSSLKVESKLIEKYFIDLYKKKYFLKEMCFFFNNLKKKNNIYVHVNYEDMNSSLEKYSILLLQNDEGTCINYLICLFVYYTILIKYIHNSMTTNESNVNFYKHLYANKENCNHFNVTYDKIINYNLFFLFKMDLCTIIKYILFVCSSYISANNLCSLYFMHYYKIISDNVETHYTLNRFLSFGLHNNTDAKNNYLLSFFVDTNNSTEMRYKIGFKNIYKNRRIVDKYLTDDLLFLLGDTAGVALLEKLKYKMVASRGSKNNKKVCNVKLLHNYYIDFVSSYIGPGKSDNLFNGVDSFLSGGTSRFTERERSQVAVSGEVAASGQVAVSREIAASGEVAVSCEVSASREVAASNKERKTKRALVTPLEGSKANWDKDLLTDDMKYLKGKNKLIVLFICLEKCDNYFPFTFNMLYVYYFSNKYKYLNRFTKERYNSINKIFKILRKEKTAGDCLLQSNNKCLGEIHFINYSNLAYLNSFTNTVLCSTIYDNQYNMDCLFMYNIYKEKENFEYVRNIIEKKLNNFYLSFFNLHNIYSIPPEKGIKMSELLQYTLNDHISLPSLLDIVVNTLKNNSNELSKLRFHQISIILNTCYHKIEKFQKDNPTYIECNHINYDQINCNNFDELPTTLHNNIAKLNVYLNVFKIIRRIRKVQKGKTVSNGGQRRIGKSCWVHIFKIIMNKQEKSKDILHFITSNKIFKHCLFYLKFKNCISSSRNALIRCNSEYLLHLWGKNSCKKKKIIFFLNTLGDDLVRKMLNSILYSVRGGSSGDSSGFSNVDNGSPGSTNIHRLFFFILQHFKHSYVKKLYVLSLTTFCLQTMSIRKIKYKHIMSLLLTNEKFKLIEYILKNHLFKPSLYSFYYYAFLHIHIDIDRKRILHREKHMSKQKNEEKFQRKMYKKEFVPYDLSRCLTILQLTVILDQSANFEFIYASFLFVLQSVFDKICGAVEKCNREVVSTKWREAHCTECSEEDIDVTKIRKIDEVYRTSKKKEEEQKWRIKKKHSLFYNFHKHYIDHRLRKGVVRSDLGSKEKNCYVRTYYIVNRKKDNTKTMEGGKNALSEYKKKGEKKMKEKEGDKNSISINILIYTFYKICFFFFENYKDLRSASNMICILLPILIYIRISIKFEICIKSIIKLNIERLINVLKVKNYNMCNHLIHRICSCYYYNVNSFGALNEPSLFFPLLNKNRVFKKYKALKNIVSLLRYGNTIAPNSALTMDVQHLEKINNFYIYNYSHQTCVYRTFIDINSIIYKELKKKVEVDRKVEEIKAIEKKCIWNDLYFHHNQLEGREELSNKVKNNFTKKAYKKFKIISKEKLLNRIQNIRFSIITFAYELVHKNRMPLYSSLALFFSFFFNFHYCSNIYKIYKNVFSYFNNMHVEKEKINNAEKANNNINLKEAEMFKQIRKEKSYYMKRNKNDRHVSVSNARNIAQNCDNMYKIVIQTSKNSYHSYIILKNEILNKIKKNDFFFDEKWNCIIYSLLQCDGNIARLGALTTNQSKELFFYTRYQTNKLYDDTVEYIPANMYSVSSSIYVKKHLLTHVTFAYLYNYYNNIYFETCNEQHIEKINSLKEKKLFMYLMELIKNPYAMNREKKCYERKKCSNVSSCSMFSFNNNTQKNDKKMINEFSTLVGKNMNKSENVPCDFVKKEKTKITKLFSKKTNFIIYSNYIQQKRINQIFNMLTRKVENFQGYVKLLHNNSLEKNIFEFFISKEIIDYYEYFFYDLNNSLYPMCYIQPSNDLRTLSQYFKKDINKICENMSCSEYRNRVKKYENVRKIQNFIFLISLLLPSSAKSIKLRNYNSSKCDKSYVNTLKNYLSLANLINLYAKYDLDKECFKLIIEKSADSTSFSYVVKRAYKYNYIYKIFHNISNLKNSLFQHEIKCYLLKKKKYTLLYNYVVFSSDYLNAAILCIYNYSISQDMDMKNGYLNNALVNLTLIIKNLENSNGEIQNISKNSIRRIPHDNFIYLSNSRSNKKNRRIYYLSNFNILFEESQRRKNHLIAVETIFRGIDLITLQQKLLSTHLDCDVNIINCKKVDISFCINVLIFNKIYNLSDNVINIYQLDYIFTYCLACIFGLLINKNLSFLDDIIFYIKIKISNYDINIFIIHIIYLYLKYKSKLKYIYEHIEKVYMKKKKEKKIVLDRKPLLPAVKGETNLTGECTNTHSNKRGCKMFSADDNEDDIEDDNSKEECDNANINLDDHVHNILTYINDDDFLFYSHTLIYIHNKKEYSSIFKNMKRLLFKNLSKNDVYKTIMCAYKYVKKNKNINYNFINDNISYFKKIKRRSYSVTNFTSINEDHNFSKALSLAKKYPDSIKKNIINEILAVYSYSSVAKGESQA</sequence>
<reference evidence="1" key="1">
    <citation type="submission" date="2022-06" db="EMBL/GenBank/DDBJ databases">
        <title>The First Complete Genome of the Simian Malaria Parasite Plasmodium brasilianum.</title>
        <authorList>
            <person name="Bajic M."/>
            <person name="Ravishankar S."/>
        </authorList>
    </citation>
    <scope>NUCLEOTIDE SEQUENCE</scope>
    <source>
        <strain evidence="1">Bolivian I</strain>
    </source>
</reference>
<organism evidence="1 2">
    <name type="scientific">Plasmodium brasilianum</name>
    <dbReference type="NCBI Taxonomy" id="5824"/>
    <lineage>
        <taxon>Eukaryota</taxon>
        <taxon>Sar</taxon>
        <taxon>Alveolata</taxon>
        <taxon>Apicomplexa</taxon>
        <taxon>Aconoidasida</taxon>
        <taxon>Haemosporida</taxon>
        <taxon>Plasmodiidae</taxon>
        <taxon>Plasmodium</taxon>
        <taxon>Plasmodium (Plasmodium)</taxon>
    </lineage>
</organism>
<dbReference type="EMBL" id="CM043771">
    <property type="protein sequence ID" value="KAI4840697.1"/>
    <property type="molecule type" value="Genomic_DNA"/>
</dbReference>
<proteinExistence type="predicted"/>
<keyword evidence="2" id="KW-1185">Reference proteome</keyword>
<evidence type="ECO:0000313" key="2">
    <source>
        <dbReference type="Proteomes" id="UP001056978"/>
    </source>
</evidence>
<accession>A0ACB9YE41</accession>